<accession>A0A7G9SC71</accession>
<dbReference type="InterPro" id="IPR004046">
    <property type="entry name" value="GST_C"/>
</dbReference>
<name>A0A7G9SC71_9SPHN</name>
<evidence type="ECO:0000313" key="4">
    <source>
        <dbReference type="Proteomes" id="UP000515955"/>
    </source>
</evidence>
<dbReference type="Pfam" id="PF13409">
    <property type="entry name" value="GST_N_2"/>
    <property type="match status" value="1"/>
</dbReference>
<dbReference type="InterPro" id="IPR004045">
    <property type="entry name" value="Glutathione_S-Trfase_N"/>
</dbReference>
<dbReference type="NCBIfam" id="NF007831">
    <property type="entry name" value="PRK10542.1"/>
    <property type="match status" value="1"/>
</dbReference>
<feature type="domain" description="GST N-terminal" evidence="1">
    <location>
        <begin position="1"/>
        <end position="84"/>
    </location>
</feature>
<dbReference type="PROSITE" id="PS50405">
    <property type="entry name" value="GST_CTER"/>
    <property type="match status" value="1"/>
</dbReference>
<dbReference type="Gene3D" id="1.20.1050.10">
    <property type="match status" value="1"/>
</dbReference>
<reference evidence="3 4" key="1">
    <citation type="submission" date="2020-08" db="EMBL/GenBank/DDBJ databases">
        <title>Genome sequence of Sphingomonas rhizophila KACC 19189T.</title>
        <authorList>
            <person name="Hyun D.-W."/>
            <person name="Bae J.-W."/>
        </authorList>
    </citation>
    <scope>NUCLEOTIDE SEQUENCE [LARGE SCALE GENOMIC DNA]</scope>
    <source>
        <strain evidence="3 4">KACC 19189</strain>
    </source>
</reference>
<dbReference type="SFLD" id="SFLDS00019">
    <property type="entry name" value="Glutathione_Transferase_(cytos"/>
    <property type="match status" value="1"/>
</dbReference>
<dbReference type="EMBL" id="CP060717">
    <property type="protein sequence ID" value="QNN65446.1"/>
    <property type="molecule type" value="Genomic_DNA"/>
</dbReference>
<dbReference type="SUPFAM" id="SSF52833">
    <property type="entry name" value="Thioredoxin-like"/>
    <property type="match status" value="1"/>
</dbReference>
<dbReference type="InterPro" id="IPR010987">
    <property type="entry name" value="Glutathione-S-Trfase_C-like"/>
</dbReference>
<dbReference type="SFLD" id="SFLDG00358">
    <property type="entry name" value="Main_(cytGST)"/>
    <property type="match status" value="1"/>
</dbReference>
<sequence>MSGLTLYYAPGACSQAPHIVLHETGLAHSSVPVDLRAKTTADGGDYLAINPKGAVPALALDNGEVLTENAVILQYIGDRAALGDMLPLLGDFRRYRVLEWVNFITTDLHKSFGPLFRPDASDDVKSFTKALVSDKLDYVEREFKGPYLMGKDITLPDAYLFVITGWAEKFLGLDRWPRLAEFRETMKQRPSVQEVLAVEKRRQEASAR</sequence>
<dbReference type="CDD" id="cd03188">
    <property type="entry name" value="GST_C_Beta"/>
    <property type="match status" value="1"/>
</dbReference>
<dbReference type="KEGG" id="srhi:H9L12_02205"/>
<evidence type="ECO:0000259" key="2">
    <source>
        <dbReference type="PROSITE" id="PS50405"/>
    </source>
</evidence>
<dbReference type="InterPro" id="IPR040079">
    <property type="entry name" value="Glutathione_S-Trfase"/>
</dbReference>
<dbReference type="GO" id="GO:0004364">
    <property type="term" value="F:glutathione transferase activity"/>
    <property type="evidence" value="ECO:0007669"/>
    <property type="project" value="UniProtKB-EC"/>
</dbReference>
<keyword evidence="3" id="KW-0808">Transferase</keyword>
<dbReference type="SUPFAM" id="SSF47616">
    <property type="entry name" value="GST C-terminal domain-like"/>
    <property type="match status" value="1"/>
</dbReference>
<feature type="domain" description="GST C-terminal" evidence="2">
    <location>
        <begin position="90"/>
        <end position="207"/>
    </location>
</feature>
<gene>
    <name evidence="3" type="primary">gstA</name>
    <name evidence="3" type="ORF">H9L12_02205</name>
</gene>
<dbReference type="PANTHER" id="PTHR44051">
    <property type="entry name" value="GLUTATHIONE S-TRANSFERASE-RELATED"/>
    <property type="match status" value="1"/>
</dbReference>
<evidence type="ECO:0000313" key="3">
    <source>
        <dbReference type="EMBL" id="QNN65446.1"/>
    </source>
</evidence>
<dbReference type="RefSeq" id="WP_187542438.1">
    <property type="nucleotide sequence ID" value="NZ_CP060717.1"/>
</dbReference>
<dbReference type="PANTHER" id="PTHR44051:SF8">
    <property type="entry name" value="GLUTATHIONE S-TRANSFERASE GSTA"/>
    <property type="match status" value="1"/>
</dbReference>
<dbReference type="AlphaFoldDB" id="A0A7G9SC71"/>
<organism evidence="3 4">
    <name type="scientific">Sphingomonas rhizophila</name>
    <dbReference type="NCBI Taxonomy" id="2071607"/>
    <lineage>
        <taxon>Bacteria</taxon>
        <taxon>Pseudomonadati</taxon>
        <taxon>Pseudomonadota</taxon>
        <taxon>Alphaproteobacteria</taxon>
        <taxon>Sphingomonadales</taxon>
        <taxon>Sphingomonadaceae</taxon>
        <taxon>Sphingomonas</taxon>
    </lineage>
</organism>
<dbReference type="CDD" id="cd03057">
    <property type="entry name" value="GST_N_Beta"/>
    <property type="match status" value="1"/>
</dbReference>
<evidence type="ECO:0000259" key="1">
    <source>
        <dbReference type="PROSITE" id="PS50404"/>
    </source>
</evidence>
<keyword evidence="4" id="KW-1185">Reference proteome</keyword>
<dbReference type="InterPro" id="IPR036249">
    <property type="entry name" value="Thioredoxin-like_sf"/>
</dbReference>
<dbReference type="Pfam" id="PF14497">
    <property type="entry name" value="GST_C_3"/>
    <property type="match status" value="1"/>
</dbReference>
<dbReference type="Gene3D" id="3.40.30.10">
    <property type="entry name" value="Glutaredoxin"/>
    <property type="match status" value="1"/>
</dbReference>
<dbReference type="EC" id="2.5.1.18" evidence="3"/>
<dbReference type="PROSITE" id="PS50404">
    <property type="entry name" value="GST_NTER"/>
    <property type="match status" value="1"/>
</dbReference>
<protein>
    <submittedName>
        <fullName evidence="3">Glutathione transferase GstA</fullName>
        <ecNumber evidence="3">2.5.1.18</ecNumber>
    </submittedName>
</protein>
<dbReference type="SFLD" id="SFLDG01150">
    <property type="entry name" value="Main.1:_Beta-like"/>
    <property type="match status" value="1"/>
</dbReference>
<dbReference type="InterPro" id="IPR036282">
    <property type="entry name" value="Glutathione-S-Trfase_C_sf"/>
</dbReference>
<proteinExistence type="predicted"/>
<dbReference type="Proteomes" id="UP000515955">
    <property type="component" value="Chromosome"/>
</dbReference>